<protein>
    <recommendedName>
        <fullName evidence="4">NADH-ubiquinone oxidoreductase chain 2</fullName>
        <ecNumber evidence="3">7.1.1.2</ecNumber>
    </recommendedName>
    <alternativeName>
        <fullName evidence="16">NADH dehydrogenase subunit 2</fullName>
    </alternativeName>
</protein>
<evidence type="ECO:0000256" key="9">
    <source>
        <dbReference type="ARBA" id="ARBA00022967"/>
    </source>
</evidence>
<evidence type="ECO:0000256" key="5">
    <source>
        <dbReference type="ARBA" id="ARBA00022448"/>
    </source>
</evidence>
<dbReference type="InterPro" id="IPR050175">
    <property type="entry name" value="Complex_I_Subunit_2"/>
</dbReference>
<evidence type="ECO:0000256" key="7">
    <source>
        <dbReference type="ARBA" id="ARBA00022692"/>
    </source>
</evidence>
<evidence type="ECO:0000256" key="14">
    <source>
        <dbReference type="ARBA" id="ARBA00023128"/>
    </source>
</evidence>
<evidence type="ECO:0000256" key="11">
    <source>
        <dbReference type="ARBA" id="ARBA00022989"/>
    </source>
</evidence>
<keyword evidence="13" id="KW-0830">Ubiquinone</keyword>
<feature type="transmembrane region" description="Helical" evidence="18">
    <location>
        <begin position="107"/>
        <end position="128"/>
    </location>
</feature>
<evidence type="ECO:0000256" key="3">
    <source>
        <dbReference type="ARBA" id="ARBA00012944"/>
    </source>
</evidence>
<keyword evidence="10" id="KW-0249">Electron transport</keyword>
<dbReference type="AlphaFoldDB" id="Q06S99"/>
<dbReference type="EC" id="7.1.1.2" evidence="3"/>
<proteinExistence type="inferred from homology"/>
<keyword evidence="12" id="KW-0520">NAD</keyword>
<organism evidence="20">
    <name type="scientific">Acanthocardia tuberculata</name>
    <name type="common">Rough cockle</name>
    <dbReference type="NCBI Taxonomy" id="385555"/>
    <lineage>
        <taxon>Eukaryota</taxon>
        <taxon>Metazoa</taxon>
        <taxon>Spiralia</taxon>
        <taxon>Lophotrochozoa</taxon>
        <taxon>Mollusca</taxon>
        <taxon>Bivalvia</taxon>
        <taxon>Autobranchia</taxon>
        <taxon>Heteroconchia</taxon>
        <taxon>Euheterodonta</taxon>
        <taxon>Imparidentia</taxon>
        <taxon>Neoheterodontei</taxon>
        <taxon>Cardiida</taxon>
        <taxon>Cardioidea</taxon>
        <taxon>Cardiidae</taxon>
        <taxon>Lymnocardiinae</taxon>
        <taxon>Acanthocardia</taxon>
    </lineage>
</organism>
<evidence type="ECO:0000256" key="15">
    <source>
        <dbReference type="ARBA" id="ARBA00023136"/>
    </source>
</evidence>
<dbReference type="GO" id="GO:0008137">
    <property type="term" value="F:NADH dehydrogenase (ubiquinone) activity"/>
    <property type="evidence" value="ECO:0007669"/>
    <property type="project" value="UniProtKB-EC"/>
</dbReference>
<dbReference type="CTD" id="4536"/>
<dbReference type="Pfam" id="PF00361">
    <property type="entry name" value="Proton_antipo_M"/>
    <property type="match status" value="1"/>
</dbReference>
<comment type="catalytic activity">
    <reaction evidence="17">
        <text>a ubiquinone + NADH + 5 H(+)(in) = a ubiquinol + NAD(+) + 4 H(+)(out)</text>
        <dbReference type="Rhea" id="RHEA:29091"/>
        <dbReference type="Rhea" id="RHEA-COMP:9565"/>
        <dbReference type="Rhea" id="RHEA-COMP:9566"/>
        <dbReference type="ChEBI" id="CHEBI:15378"/>
        <dbReference type="ChEBI" id="CHEBI:16389"/>
        <dbReference type="ChEBI" id="CHEBI:17976"/>
        <dbReference type="ChEBI" id="CHEBI:57540"/>
        <dbReference type="ChEBI" id="CHEBI:57945"/>
        <dbReference type="EC" id="7.1.1.2"/>
    </reaction>
</comment>
<evidence type="ECO:0000256" key="12">
    <source>
        <dbReference type="ARBA" id="ARBA00023027"/>
    </source>
</evidence>
<evidence type="ECO:0000256" key="1">
    <source>
        <dbReference type="ARBA" id="ARBA00004448"/>
    </source>
</evidence>
<keyword evidence="15 18" id="KW-0472">Membrane</keyword>
<feature type="transmembrane region" description="Helical" evidence="18">
    <location>
        <begin position="288"/>
        <end position="307"/>
    </location>
</feature>
<dbReference type="RefSeq" id="YP_784033.1">
    <property type="nucleotide sequence ID" value="NC_008452.1"/>
</dbReference>
<keyword evidence="8" id="KW-0999">Mitochondrion inner membrane</keyword>
<dbReference type="GeneID" id="4363483"/>
<dbReference type="EMBL" id="DQ632743">
    <property type="protein sequence ID" value="ABF60139.1"/>
    <property type="molecule type" value="Genomic_DNA"/>
</dbReference>
<evidence type="ECO:0000256" key="6">
    <source>
        <dbReference type="ARBA" id="ARBA00022660"/>
    </source>
</evidence>
<dbReference type="InterPro" id="IPR001750">
    <property type="entry name" value="ND/Mrp_TM"/>
</dbReference>
<evidence type="ECO:0000256" key="17">
    <source>
        <dbReference type="ARBA" id="ARBA00049551"/>
    </source>
</evidence>
<dbReference type="GO" id="GO:0005743">
    <property type="term" value="C:mitochondrial inner membrane"/>
    <property type="evidence" value="ECO:0007669"/>
    <property type="project" value="UniProtKB-SubCell"/>
</dbReference>
<feature type="transmembrane region" description="Helical" evidence="18">
    <location>
        <begin position="52"/>
        <end position="71"/>
    </location>
</feature>
<feature type="domain" description="NADH:quinone oxidoreductase/Mrp antiporter transmembrane" evidence="19">
    <location>
        <begin position="18"/>
        <end position="204"/>
    </location>
</feature>
<feature type="transmembrane region" description="Helical" evidence="18">
    <location>
        <begin position="247"/>
        <end position="268"/>
    </location>
</feature>
<evidence type="ECO:0000256" key="10">
    <source>
        <dbReference type="ARBA" id="ARBA00022982"/>
    </source>
</evidence>
<keyword evidence="7 18" id="KW-0812">Transmembrane</keyword>
<name>Q06S99_ACATU</name>
<evidence type="ECO:0000256" key="2">
    <source>
        <dbReference type="ARBA" id="ARBA00007012"/>
    </source>
</evidence>
<evidence type="ECO:0000256" key="18">
    <source>
        <dbReference type="SAM" id="Phobius"/>
    </source>
</evidence>
<keyword evidence="9" id="KW-1278">Translocase</keyword>
<evidence type="ECO:0000313" key="20">
    <source>
        <dbReference type="EMBL" id="ABF60139.1"/>
    </source>
</evidence>
<reference evidence="20" key="1">
    <citation type="journal article" date="2006" name="Front. Zool.">
        <title>The complete sequences and gene organisation of the mitochondrial genomes of the heterodont bivalves Acanthocardia tuberculata and Hiatella arctica--and the first record for a putative Atpase subunit 8 gene in marine bivalves.</title>
        <authorList>
            <person name="Dreyer H."/>
            <person name="Steiner G."/>
        </authorList>
    </citation>
    <scope>NUCLEOTIDE SEQUENCE</scope>
</reference>
<sequence>MVFFTVSLVGVVLLLCSKGLLGLWCAMELGFLGSMPILIGKSCSEAESSFKYFVAQVIGSSFIIVSFCFMISVPVSSYIITFFFILGFLFKLGLFPFYAWVPSVVGFAGWFGCVILLVIQKIGPYWILSGIGLPSWGLTILLLSGVVTSLIGSFGGLNQVVVRPLLGYSSLSHSGWLLSLSLLDLQMFLFYFITYSVLVLGLISLCVTPSGLDTPMAASFYFLSLGGLPPLGGSFSKMGGIMILSSFSMSITLILIFSSVVSLCYYLWFFIYSIMTSYKNGTLLFGKWALLHLVLNGLLGPVLILWLL</sequence>
<accession>Q06S99</accession>
<comment type="similarity">
    <text evidence="2">Belongs to the complex I subunit 2 family.</text>
</comment>
<evidence type="ECO:0000256" key="8">
    <source>
        <dbReference type="ARBA" id="ARBA00022792"/>
    </source>
</evidence>
<dbReference type="PANTHER" id="PTHR46552">
    <property type="entry name" value="NADH-UBIQUINONE OXIDOREDUCTASE CHAIN 2"/>
    <property type="match status" value="1"/>
</dbReference>
<feature type="transmembrane region" description="Helical" evidence="18">
    <location>
        <begin position="135"/>
        <end position="154"/>
    </location>
</feature>
<feature type="transmembrane region" description="Helical" evidence="18">
    <location>
        <begin position="218"/>
        <end position="235"/>
    </location>
</feature>
<dbReference type="PANTHER" id="PTHR46552:SF1">
    <property type="entry name" value="NADH-UBIQUINONE OXIDOREDUCTASE CHAIN 2"/>
    <property type="match status" value="1"/>
</dbReference>
<comment type="subcellular location">
    <subcellularLocation>
        <location evidence="1">Mitochondrion inner membrane</location>
        <topology evidence="1">Multi-pass membrane protein</topology>
    </subcellularLocation>
</comment>
<evidence type="ECO:0000256" key="13">
    <source>
        <dbReference type="ARBA" id="ARBA00023075"/>
    </source>
</evidence>
<evidence type="ECO:0000259" key="19">
    <source>
        <dbReference type="Pfam" id="PF00361"/>
    </source>
</evidence>
<keyword evidence="6" id="KW-0679">Respiratory chain</keyword>
<keyword evidence="14 20" id="KW-0496">Mitochondrion</keyword>
<dbReference type="GO" id="GO:0006120">
    <property type="term" value="P:mitochondrial electron transport, NADH to ubiquinone"/>
    <property type="evidence" value="ECO:0007669"/>
    <property type="project" value="TreeGrafter"/>
</dbReference>
<evidence type="ECO:0000256" key="4">
    <source>
        <dbReference type="ARBA" id="ARBA00021008"/>
    </source>
</evidence>
<gene>
    <name evidence="20" type="primary">ND2</name>
</gene>
<evidence type="ECO:0000256" key="16">
    <source>
        <dbReference type="ARBA" id="ARBA00031028"/>
    </source>
</evidence>
<geneLocation type="mitochondrion" evidence="20"/>
<keyword evidence="5" id="KW-0813">Transport</keyword>
<feature type="transmembrane region" description="Helical" evidence="18">
    <location>
        <begin position="190"/>
        <end position="212"/>
    </location>
</feature>
<keyword evidence="11 18" id="KW-1133">Transmembrane helix</keyword>